<evidence type="ECO:0008006" key="2">
    <source>
        <dbReference type="Google" id="ProtNLM"/>
    </source>
</evidence>
<accession>X0U975</accession>
<protein>
    <recommendedName>
        <fullName evidence="2">SIR2-like domain-containing protein</fullName>
    </recommendedName>
</protein>
<dbReference type="AlphaFoldDB" id="X0U975"/>
<proteinExistence type="predicted"/>
<reference evidence="1" key="1">
    <citation type="journal article" date="2014" name="Front. Microbiol.">
        <title>High frequency of phylogenetically diverse reductive dehalogenase-homologous genes in deep subseafloor sedimentary metagenomes.</title>
        <authorList>
            <person name="Kawai M."/>
            <person name="Futagami T."/>
            <person name="Toyoda A."/>
            <person name="Takaki Y."/>
            <person name="Nishi S."/>
            <person name="Hori S."/>
            <person name="Arai W."/>
            <person name="Tsubouchi T."/>
            <person name="Morono Y."/>
            <person name="Uchiyama I."/>
            <person name="Ito T."/>
            <person name="Fujiyama A."/>
            <person name="Inagaki F."/>
            <person name="Takami H."/>
        </authorList>
    </citation>
    <scope>NUCLEOTIDE SEQUENCE</scope>
    <source>
        <strain evidence="1">Expedition CK06-06</strain>
    </source>
</reference>
<dbReference type="EMBL" id="BARS01011987">
    <property type="protein sequence ID" value="GAF95891.1"/>
    <property type="molecule type" value="Genomic_DNA"/>
</dbReference>
<comment type="caution">
    <text evidence="1">The sequence shown here is derived from an EMBL/GenBank/DDBJ whole genome shotgun (WGS) entry which is preliminary data.</text>
</comment>
<gene>
    <name evidence="1" type="ORF">S01H1_21573</name>
</gene>
<evidence type="ECO:0000313" key="1">
    <source>
        <dbReference type="EMBL" id="GAF95891.1"/>
    </source>
</evidence>
<sequence>KGIIRLITDFQNSYCPSCESVIVPIIVPPTYFKEMSNVFLSTVWHKAEQALRKVDHLVFCGYSFPDSDIHIKYLLKRVQTNRSSAMRFTVCNNHRGKKRELAEEEKARFLRFLGPRVDYTDRSFDDVVADPMRYL</sequence>
<organism evidence="1">
    <name type="scientific">marine sediment metagenome</name>
    <dbReference type="NCBI Taxonomy" id="412755"/>
    <lineage>
        <taxon>unclassified sequences</taxon>
        <taxon>metagenomes</taxon>
        <taxon>ecological metagenomes</taxon>
    </lineage>
</organism>
<feature type="non-terminal residue" evidence="1">
    <location>
        <position position="1"/>
    </location>
</feature>
<name>X0U975_9ZZZZ</name>